<feature type="region of interest" description="Disordered" evidence="1">
    <location>
        <begin position="40"/>
        <end position="60"/>
    </location>
</feature>
<accession>A0A4Z2EUP7</accession>
<dbReference type="Proteomes" id="UP000314294">
    <property type="component" value="Unassembled WGS sequence"/>
</dbReference>
<dbReference type="AlphaFoldDB" id="A0A4Z2EUP7"/>
<protein>
    <submittedName>
        <fullName evidence="2">Uncharacterized protein</fullName>
    </submittedName>
</protein>
<evidence type="ECO:0000313" key="3">
    <source>
        <dbReference type="Proteomes" id="UP000314294"/>
    </source>
</evidence>
<comment type="caution">
    <text evidence="2">The sequence shown here is derived from an EMBL/GenBank/DDBJ whole genome shotgun (WGS) entry which is preliminary data.</text>
</comment>
<organism evidence="2 3">
    <name type="scientific">Liparis tanakae</name>
    <name type="common">Tanaka's snailfish</name>
    <dbReference type="NCBI Taxonomy" id="230148"/>
    <lineage>
        <taxon>Eukaryota</taxon>
        <taxon>Metazoa</taxon>
        <taxon>Chordata</taxon>
        <taxon>Craniata</taxon>
        <taxon>Vertebrata</taxon>
        <taxon>Euteleostomi</taxon>
        <taxon>Actinopterygii</taxon>
        <taxon>Neopterygii</taxon>
        <taxon>Teleostei</taxon>
        <taxon>Neoteleostei</taxon>
        <taxon>Acanthomorphata</taxon>
        <taxon>Eupercaria</taxon>
        <taxon>Perciformes</taxon>
        <taxon>Cottioidei</taxon>
        <taxon>Cottales</taxon>
        <taxon>Liparidae</taxon>
        <taxon>Liparis</taxon>
    </lineage>
</organism>
<sequence length="60" mass="6999">MPRRTVQEVLVQDVQKRRNPNKHYPHAGLSVRLRSVSGRVKTKRVKLQRERPTAWAAVRG</sequence>
<name>A0A4Z2EUP7_9TELE</name>
<dbReference type="EMBL" id="SRLO01002999">
    <property type="protein sequence ID" value="TNN31992.1"/>
    <property type="molecule type" value="Genomic_DNA"/>
</dbReference>
<evidence type="ECO:0000256" key="1">
    <source>
        <dbReference type="SAM" id="MobiDB-lite"/>
    </source>
</evidence>
<proteinExistence type="predicted"/>
<gene>
    <name evidence="2" type="ORF">EYF80_057847</name>
</gene>
<keyword evidence="3" id="KW-1185">Reference proteome</keyword>
<reference evidence="2 3" key="1">
    <citation type="submission" date="2019-03" db="EMBL/GenBank/DDBJ databases">
        <title>First draft genome of Liparis tanakae, snailfish: a comprehensive survey of snailfish specific genes.</title>
        <authorList>
            <person name="Kim W."/>
            <person name="Song I."/>
            <person name="Jeong J.-H."/>
            <person name="Kim D."/>
            <person name="Kim S."/>
            <person name="Ryu S."/>
            <person name="Song J.Y."/>
            <person name="Lee S.K."/>
        </authorList>
    </citation>
    <scope>NUCLEOTIDE SEQUENCE [LARGE SCALE GENOMIC DNA]</scope>
    <source>
        <tissue evidence="2">Muscle</tissue>
    </source>
</reference>
<evidence type="ECO:0000313" key="2">
    <source>
        <dbReference type="EMBL" id="TNN31992.1"/>
    </source>
</evidence>